<evidence type="ECO:0000313" key="3">
    <source>
        <dbReference type="EMBL" id="ABI57939.1"/>
    </source>
</evidence>
<dbReference type="GO" id="GO:0016491">
    <property type="term" value="F:oxidoreductase activity"/>
    <property type="evidence" value="ECO:0007669"/>
    <property type="project" value="InterPro"/>
</dbReference>
<dbReference type="KEGG" id="aeh:Mlg_2599"/>
<dbReference type="EMBL" id="CP000453">
    <property type="protein sequence ID" value="ABI57939.1"/>
    <property type="molecule type" value="Genomic_DNA"/>
</dbReference>
<dbReference type="AlphaFoldDB" id="Q0A5E8"/>
<dbReference type="CDD" id="cd02142">
    <property type="entry name" value="McbC_SagB-like_oxidoreductase"/>
    <property type="match status" value="1"/>
</dbReference>
<feature type="domain" description="Nitroreductase" evidence="2">
    <location>
        <begin position="47"/>
        <end position="223"/>
    </location>
</feature>
<protein>
    <submittedName>
        <fullName evidence="3">Nitroreductase</fullName>
    </submittedName>
</protein>
<dbReference type="PANTHER" id="PTHR43745">
    <property type="entry name" value="NITROREDUCTASE MJ1384-RELATED"/>
    <property type="match status" value="1"/>
</dbReference>
<keyword evidence="1" id="KW-0732">Signal</keyword>
<dbReference type="RefSeq" id="WP_011630332.1">
    <property type="nucleotide sequence ID" value="NC_008340.1"/>
</dbReference>
<dbReference type="NCBIfam" id="TIGR03605">
    <property type="entry name" value="antibiot_sagB"/>
    <property type="match status" value="1"/>
</dbReference>
<keyword evidence="4" id="KW-1185">Reference proteome</keyword>
<dbReference type="eggNOG" id="COG0778">
    <property type="taxonomic scope" value="Bacteria"/>
</dbReference>
<accession>Q0A5E8</accession>
<dbReference type="PANTHER" id="PTHR43745:SF2">
    <property type="entry name" value="NITROREDUCTASE MJ1384-RELATED"/>
    <property type="match status" value="1"/>
</dbReference>
<dbReference type="InterPro" id="IPR020051">
    <property type="entry name" value="SagB-type_dehydrogenase"/>
</dbReference>
<gene>
    <name evidence="3" type="ordered locus">Mlg_2599</name>
</gene>
<dbReference type="InterPro" id="IPR000415">
    <property type="entry name" value="Nitroreductase-like"/>
</dbReference>
<evidence type="ECO:0000256" key="1">
    <source>
        <dbReference type="SAM" id="SignalP"/>
    </source>
</evidence>
<organism evidence="3 4">
    <name type="scientific">Alkalilimnicola ehrlichii (strain ATCC BAA-1101 / DSM 17681 / MLHE-1)</name>
    <dbReference type="NCBI Taxonomy" id="187272"/>
    <lineage>
        <taxon>Bacteria</taxon>
        <taxon>Pseudomonadati</taxon>
        <taxon>Pseudomonadota</taxon>
        <taxon>Gammaproteobacteria</taxon>
        <taxon>Chromatiales</taxon>
        <taxon>Ectothiorhodospiraceae</taxon>
        <taxon>Alkalilimnicola</taxon>
    </lineage>
</organism>
<name>Q0A5E8_ALKEH</name>
<dbReference type="Gene3D" id="3.40.109.10">
    <property type="entry name" value="NADH Oxidase"/>
    <property type="match status" value="1"/>
</dbReference>
<dbReference type="InterPro" id="IPR052544">
    <property type="entry name" value="Bacteriocin_Proc_Enz"/>
</dbReference>
<dbReference type="InterPro" id="IPR029479">
    <property type="entry name" value="Nitroreductase"/>
</dbReference>
<proteinExistence type="predicted"/>
<dbReference type="Proteomes" id="UP000001962">
    <property type="component" value="Chromosome"/>
</dbReference>
<sequence length="225" mass="24206">MWKVSAGLLLMIISFGALSDPQGEADRVVTLPEPKRAGPMALEQALETRRSVRRYAEEVPDLNAIAQLAWAAQGVSDLGRGLRTAPSAGATYPMEVDLLVRRARGLSPGVWRYRPDEHVLVRRLDAAPGEAVVQASLGQAAVARAPLVVALSAVEARTAHRYGERAARYVHMEAGHVAQNIYLQATALGLGTVAIGAFDDEALARALELGPGERPLYLLPIGYRR</sequence>
<evidence type="ECO:0000259" key="2">
    <source>
        <dbReference type="Pfam" id="PF00881"/>
    </source>
</evidence>
<reference evidence="4" key="1">
    <citation type="submission" date="2006-08" db="EMBL/GenBank/DDBJ databases">
        <title>Complete sequence of Alkalilimnicola ehrilichei MLHE-1.</title>
        <authorList>
            <person name="Copeland A."/>
            <person name="Lucas S."/>
            <person name="Lapidus A."/>
            <person name="Barry K."/>
            <person name="Detter J.C."/>
            <person name="Glavina del Rio T."/>
            <person name="Hammon N."/>
            <person name="Israni S."/>
            <person name="Dalin E."/>
            <person name="Tice H."/>
            <person name="Pitluck S."/>
            <person name="Sims D."/>
            <person name="Brettin T."/>
            <person name="Bruce D."/>
            <person name="Han C."/>
            <person name="Tapia R."/>
            <person name="Gilna P."/>
            <person name="Schmutz J."/>
            <person name="Larimer F."/>
            <person name="Land M."/>
            <person name="Hauser L."/>
            <person name="Kyrpides N."/>
            <person name="Mikhailova N."/>
            <person name="Oremland R.S."/>
            <person name="Hoeft S.E."/>
            <person name="Switzer-Blum J."/>
            <person name="Kulp T."/>
            <person name="King G."/>
            <person name="Tabita R."/>
            <person name="Witte B."/>
            <person name="Santini J.M."/>
            <person name="Basu P."/>
            <person name="Hollibaugh J.T."/>
            <person name="Xie G."/>
            <person name="Stolz J.F."/>
            <person name="Richardson P."/>
        </authorList>
    </citation>
    <scope>NUCLEOTIDE SEQUENCE [LARGE SCALE GENOMIC DNA]</scope>
    <source>
        <strain evidence="4">ATCC BAA-1101 / DSM 17681 / MLHE-1</strain>
    </source>
</reference>
<dbReference type="HOGENOM" id="CLU_059362_3_1_6"/>
<dbReference type="SUPFAM" id="SSF55469">
    <property type="entry name" value="FMN-dependent nitroreductase-like"/>
    <property type="match status" value="1"/>
</dbReference>
<evidence type="ECO:0000313" key="4">
    <source>
        <dbReference type="Proteomes" id="UP000001962"/>
    </source>
</evidence>
<feature type="signal peptide" evidence="1">
    <location>
        <begin position="1"/>
        <end position="19"/>
    </location>
</feature>
<feature type="chain" id="PRO_5004167828" evidence="1">
    <location>
        <begin position="20"/>
        <end position="225"/>
    </location>
</feature>
<dbReference type="Pfam" id="PF00881">
    <property type="entry name" value="Nitroreductase"/>
    <property type="match status" value="1"/>
</dbReference>